<evidence type="ECO:0000256" key="1">
    <source>
        <dbReference type="ARBA" id="ARBA00004245"/>
    </source>
</evidence>
<dbReference type="InterPro" id="IPR021133">
    <property type="entry name" value="HEAT_type_2"/>
</dbReference>
<evidence type="ECO:0000256" key="2">
    <source>
        <dbReference type="ARBA" id="ARBA00022490"/>
    </source>
</evidence>
<dbReference type="InterPro" id="IPR024395">
    <property type="entry name" value="CLASP_N_dom"/>
</dbReference>
<keyword evidence="4" id="KW-0206">Cytoskeleton</keyword>
<comment type="caution">
    <text evidence="7">The sequence shown here is derived from an EMBL/GenBank/DDBJ whole genome shotgun (WGS) entry which is preliminary data.</text>
</comment>
<feature type="domain" description="TOG" evidence="6">
    <location>
        <begin position="271"/>
        <end position="510"/>
    </location>
</feature>
<name>A0AAU9JK98_9CILI</name>
<dbReference type="PANTHER" id="PTHR21567">
    <property type="entry name" value="CLASP"/>
    <property type="match status" value="1"/>
</dbReference>
<evidence type="ECO:0000313" key="7">
    <source>
        <dbReference type="EMBL" id="CAG9326070.1"/>
    </source>
</evidence>
<dbReference type="SUPFAM" id="SSF48371">
    <property type="entry name" value="ARM repeat"/>
    <property type="match status" value="2"/>
</dbReference>
<evidence type="ECO:0000256" key="3">
    <source>
        <dbReference type="ARBA" id="ARBA00022737"/>
    </source>
</evidence>
<dbReference type="Gene3D" id="1.25.10.10">
    <property type="entry name" value="Leucine-rich Repeat Variant"/>
    <property type="match status" value="4"/>
</dbReference>
<feature type="domain" description="TOG" evidence="6">
    <location>
        <begin position="716"/>
        <end position="954"/>
    </location>
</feature>
<dbReference type="GO" id="GO:0005881">
    <property type="term" value="C:cytoplasmic microtubule"/>
    <property type="evidence" value="ECO:0007669"/>
    <property type="project" value="TreeGrafter"/>
</dbReference>
<proteinExistence type="predicted"/>
<dbReference type="InterPro" id="IPR016024">
    <property type="entry name" value="ARM-type_fold"/>
</dbReference>
<dbReference type="Proteomes" id="UP001162131">
    <property type="component" value="Unassembled WGS sequence"/>
</dbReference>
<reference evidence="7" key="1">
    <citation type="submission" date="2021-09" db="EMBL/GenBank/DDBJ databases">
        <authorList>
            <consortium name="AG Swart"/>
            <person name="Singh M."/>
            <person name="Singh A."/>
            <person name="Seah K."/>
            <person name="Emmerich C."/>
        </authorList>
    </citation>
    <scope>NUCLEOTIDE SEQUENCE</scope>
    <source>
        <strain evidence="7">ATCC30299</strain>
    </source>
</reference>
<dbReference type="GO" id="GO:0031110">
    <property type="term" value="P:regulation of microtubule polymerization or depolymerization"/>
    <property type="evidence" value="ECO:0007669"/>
    <property type="project" value="UniProtKB-ARBA"/>
</dbReference>
<dbReference type="GO" id="GO:1902903">
    <property type="term" value="P:regulation of supramolecular fiber organization"/>
    <property type="evidence" value="ECO:0007669"/>
    <property type="project" value="UniProtKB-ARBA"/>
</dbReference>
<dbReference type="SMART" id="SM01349">
    <property type="entry name" value="TOG"/>
    <property type="match status" value="4"/>
</dbReference>
<feature type="repeat" description="HEAT" evidence="5">
    <location>
        <begin position="447"/>
        <end position="485"/>
    </location>
</feature>
<dbReference type="GO" id="GO:0008017">
    <property type="term" value="F:microtubule binding"/>
    <property type="evidence" value="ECO:0007669"/>
    <property type="project" value="TreeGrafter"/>
</dbReference>
<feature type="domain" description="TOG" evidence="6">
    <location>
        <begin position="989"/>
        <end position="1211"/>
    </location>
</feature>
<keyword evidence="8" id="KW-1185">Reference proteome</keyword>
<keyword evidence="2" id="KW-0963">Cytoplasm</keyword>
<dbReference type="PROSITE" id="PS50077">
    <property type="entry name" value="HEAT_REPEAT"/>
    <property type="match status" value="1"/>
</dbReference>
<dbReference type="InterPro" id="IPR011989">
    <property type="entry name" value="ARM-like"/>
</dbReference>
<sequence>MESIVESIASENIVTRKNALEQLLIEFRKENNSLLVPNPSRFFTVLRDRLEDHDWEILSQVLQLLQDLIPNFGPDLESNFIVLMPNLVQLLQDQRPGIAKSSLNVISAYVRTTRNMETAMSYILKYGLQSEEWRLKHQTLQIVIPIIKLDLSYTANIPEMKKIFERVIAMIKDTSGLVSQSAKEVALGLKDLAFDFNAIFSKITPGYQQIYNESCEEIKGNSLLRNNLQKEIFSPIKSFLEKPDKRTSAFAFQSASIGAIANAMSQGNSSDLFKESSKNGLVFGFIPPNLMVQLEDISNWRARVNAIEELENLVERMENYTEAYPFMAVFIRFLNKLLDDTNFKVMLSTLAIVYTIVSIPGISQQANISQIVPGCIKKLGDNKIAIRQAAFKVFQALLQEMKPRVLFPHLIESLSSNNWHVREETIIVMIAAILLAKEDYEFNFSTLIGPLAKLLDDPKTKIRFVTTEALALLAQKLGVDTVNDELAPIVDNAALESLQKRFRCKFLPSLKDNYVEFPKTIPSSAPLISSPYLTTTDFSRTTVIGGSMDPTPRKESPDVTNPNIFSSSANQLKYSRLRMSSESGDETLPRIKNEANLLRKGFILEKKKAVNLRTEFDKPPTGPIKLNYASRYIAKESPIKAMGPLHRRGISEENENSFEGTQSSPTLITKLNSADLTGQKTESLINQKAYPSAENFSSTIKSEFSNSDVIYLKPNELEPLDDPEDALKRCVLSGRSDDWNECFETINVLRRLLKHHPGVFLSQVTLHNLFLDVVKWAESLRSALCKNAIIVLGEMAEHIGRNLDGEIPDFVKIIMKKVVDTSSFIQEQTDQTLVSMCMNLNENKLASALLNNTQSARNSLVKAKTAFCFGKIFERLRASIIRLREVEKIIQLLGTYISDASPEVRASAREALNILSSIIPSAQEHDRLLANSLTDNTYRKVKENTKQKEKIIPLKKKHMKSEIKMPLNQTDNFRMTSPRKQELETDPNTNPEENDIIVKMLDEMNDNEWKMRHETVGKLGEMVAENPNSFKKSQKMIPLISILAKGLSDPNLKVNIHALGVMIKIIPPLNHTLEPHLGMVIGSLLPSLGSANSSIREIAKEVVSTLLKYADHHTLLLPFIAAIPNANNRSKSSLLNFIIETIPKVSERRPQLIQKHVVPLMFRCMDEPKADVREETNRLVKKVYDLLGSALLESAPSSKLQRIMDILNEGM</sequence>
<gene>
    <name evidence="7" type="ORF">BSTOLATCC_MIC40511</name>
</gene>
<dbReference type="InterPro" id="IPR034085">
    <property type="entry name" value="TOG"/>
</dbReference>
<dbReference type="PANTHER" id="PTHR21567:SF87">
    <property type="entry name" value="CRESCERIN-LIKE PROTEIN CHE-12"/>
    <property type="match status" value="1"/>
</dbReference>
<evidence type="ECO:0000256" key="5">
    <source>
        <dbReference type="PROSITE-ProRule" id="PRU00103"/>
    </source>
</evidence>
<dbReference type="GO" id="GO:0000226">
    <property type="term" value="P:microtubule cytoskeleton organization"/>
    <property type="evidence" value="ECO:0007669"/>
    <property type="project" value="TreeGrafter"/>
</dbReference>
<feature type="domain" description="TOG" evidence="6">
    <location>
        <begin position="2"/>
        <end position="224"/>
    </location>
</feature>
<evidence type="ECO:0000259" key="6">
    <source>
        <dbReference type="SMART" id="SM01349"/>
    </source>
</evidence>
<accession>A0AAU9JK98</accession>
<organism evidence="7 8">
    <name type="scientific">Blepharisma stoltei</name>
    <dbReference type="NCBI Taxonomy" id="1481888"/>
    <lineage>
        <taxon>Eukaryota</taxon>
        <taxon>Sar</taxon>
        <taxon>Alveolata</taxon>
        <taxon>Ciliophora</taxon>
        <taxon>Postciliodesmatophora</taxon>
        <taxon>Heterotrichea</taxon>
        <taxon>Heterotrichida</taxon>
        <taxon>Blepharismidae</taxon>
        <taxon>Blepharisma</taxon>
    </lineage>
</organism>
<dbReference type="EMBL" id="CAJZBQ010000040">
    <property type="protein sequence ID" value="CAG9326070.1"/>
    <property type="molecule type" value="Genomic_DNA"/>
</dbReference>
<dbReference type="Pfam" id="PF12348">
    <property type="entry name" value="CLASP_N"/>
    <property type="match status" value="1"/>
</dbReference>
<protein>
    <recommendedName>
        <fullName evidence="6">TOG domain-containing protein</fullName>
    </recommendedName>
</protein>
<evidence type="ECO:0000313" key="8">
    <source>
        <dbReference type="Proteomes" id="UP001162131"/>
    </source>
</evidence>
<keyword evidence="3" id="KW-0677">Repeat</keyword>
<dbReference type="AlphaFoldDB" id="A0AAU9JK98"/>
<comment type="subcellular location">
    <subcellularLocation>
        <location evidence="1">Cytoplasm</location>
        <location evidence="1">Cytoskeleton</location>
    </subcellularLocation>
</comment>
<dbReference type="Pfam" id="PF21040">
    <property type="entry name" value="CEP104-like_TOG"/>
    <property type="match status" value="2"/>
</dbReference>
<evidence type="ECO:0000256" key="4">
    <source>
        <dbReference type="ARBA" id="ARBA00023212"/>
    </source>
</evidence>